<accession>A0A559T314</accession>
<dbReference type="GO" id="GO:0006744">
    <property type="term" value="P:ubiquinone biosynthetic process"/>
    <property type="evidence" value="ECO:0007669"/>
    <property type="project" value="TreeGrafter"/>
</dbReference>
<evidence type="ECO:0000313" key="6">
    <source>
        <dbReference type="EMBL" id="TVZ68999.1"/>
    </source>
</evidence>
<sequence length="477" mass="53067">MPYPDLRRYLAALEEQQQLLHIEEQVKPEPDISAAACAASKLGENSPALLFENIHGYHDARIAMNVHGSWPNLAIAMDMPKNTPLKSQFFEFVRRYQNYPGEVEHRDSAPWQEVVIDKDINLFDILPLFRLNHGDGGFYIDKASVVSRDPSIEDNEKSQNVGIYRIEVKGRNRLGLQPVPAHDIAIHLQRAEELGLDLPIAITIGNDPMISTVGAMPILYDQSEYAMAAALNGQPYPVVYSEYSGLDLPWGSEFVLEGKILSRVREAEGPFGEFTGHYSGGRRMPVVEITKVSHRRKPIFEHLYLGMPWTEIDYMMGINTCAPLYVQLKQAFPEVVAVNALYTHGLIVIVSTKTRFGGFAKGVGMRVLTTPHGLGYAKMVIVVDETVDPFNLPQVMWAISTKFNPDYDLLKVPGLSILPLDPASQPAGMTSKVIIDATTPKAPEEHGHFSQELRDPVTTDAWVAKLQTMIEAAKAGH</sequence>
<dbReference type="Pfam" id="PF20695">
    <property type="entry name" value="UbiD_N"/>
    <property type="match status" value="1"/>
</dbReference>
<dbReference type="Gene3D" id="3.40.1670.10">
    <property type="entry name" value="UbiD C-terminal domain-like"/>
    <property type="match status" value="1"/>
</dbReference>
<feature type="domain" description="3-octaprenyl-4-hydroxybenzoate carboxy-lyase-like N-terminal" evidence="4">
    <location>
        <begin position="10"/>
        <end position="86"/>
    </location>
</feature>
<dbReference type="InterPro" id="IPR048304">
    <property type="entry name" value="UbiD_Rift_dom"/>
</dbReference>
<proteinExistence type="inferred from homology"/>
<reference evidence="6" key="1">
    <citation type="submission" date="2019-06" db="EMBL/GenBank/DDBJ databases">
        <authorList>
            <person name="Deangelis K."/>
            <person name="Huntemann M."/>
            <person name="Clum A."/>
            <person name="Pillay M."/>
            <person name="Palaniappan K."/>
            <person name="Varghese N."/>
            <person name="Mikhailova N."/>
            <person name="Stamatis D."/>
            <person name="Reddy T."/>
            <person name="Daum C."/>
            <person name="Shapiro N."/>
            <person name="Ivanova N."/>
            <person name="Kyrpides N."/>
            <person name="Woyke T."/>
        </authorList>
    </citation>
    <scope>NUCLEOTIDE SEQUENCE [LARGE SCALE GENOMIC DNA]</scope>
    <source>
        <strain evidence="6">128R</strain>
    </source>
</reference>
<dbReference type="InterPro" id="IPR053417">
    <property type="entry name" value="PAD_UbiD-like"/>
</dbReference>
<comment type="similarity">
    <text evidence="1">Belongs to the UbiD family.</text>
</comment>
<organism evidence="6">
    <name type="scientific">Serratia fonticola</name>
    <dbReference type="NCBI Taxonomy" id="47917"/>
    <lineage>
        <taxon>Bacteria</taxon>
        <taxon>Pseudomonadati</taxon>
        <taxon>Pseudomonadota</taxon>
        <taxon>Gammaproteobacteria</taxon>
        <taxon>Enterobacterales</taxon>
        <taxon>Yersiniaceae</taxon>
        <taxon>Serratia</taxon>
    </lineage>
</organism>
<dbReference type="InterPro" id="IPR049381">
    <property type="entry name" value="UbiD-like_C"/>
</dbReference>
<dbReference type="InterPro" id="IPR002830">
    <property type="entry name" value="UbiD"/>
</dbReference>
<dbReference type="InterPro" id="IPR049383">
    <property type="entry name" value="UbiD-like_N"/>
</dbReference>
<feature type="domain" description="3-octaprenyl-4-hydroxybenzoate carboxy-lyase-like Rift-related" evidence="3">
    <location>
        <begin position="106"/>
        <end position="308"/>
    </location>
</feature>
<dbReference type="NCBIfam" id="NF041204">
    <property type="entry name" value="VdcC"/>
    <property type="match status" value="1"/>
</dbReference>
<dbReference type="PANTHER" id="PTHR30108">
    <property type="entry name" value="3-OCTAPRENYL-4-HYDROXYBENZOATE CARBOXY-LYASE-RELATED"/>
    <property type="match status" value="1"/>
</dbReference>
<dbReference type="GO" id="GO:0008694">
    <property type="term" value="F:4-hydroxy-3-polyprenylbenzoate decarboxylase activity"/>
    <property type="evidence" value="ECO:0007669"/>
    <property type="project" value="TreeGrafter"/>
</dbReference>
<evidence type="ECO:0000256" key="1">
    <source>
        <dbReference type="ARBA" id="ARBA00010021"/>
    </source>
</evidence>
<dbReference type="Pfam" id="PF01977">
    <property type="entry name" value="UbiD"/>
    <property type="match status" value="1"/>
</dbReference>
<comment type="caution">
    <text evidence="6">The sequence shown here is derived from an EMBL/GenBank/DDBJ whole genome shotgun (WGS) entry which is preliminary data.</text>
</comment>
<dbReference type="GO" id="GO:0005829">
    <property type="term" value="C:cytosol"/>
    <property type="evidence" value="ECO:0007669"/>
    <property type="project" value="TreeGrafter"/>
</dbReference>
<dbReference type="NCBIfam" id="TIGR00148">
    <property type="entry name" value="UbiD family decarboxylase"/>
    <property type="match status" value="1"/>
</dbReference>
<protein>
    <submittedName>
        <fullName evidence="6">UbiD family decarboxylase</fullName>
    </submittedName>
</protein>
<dbReference type="SUPFAM" id="SSF50475">
    <property type="entry name" value="FMN-binding split barrel"/>
    <property type="match status" value="1"/>
</dbReference>
<evidence type="ECO:0000259" key="5">
    <source>
        <dbReference type="Pfam" id="PF20696"/>
    </source>
</evidence>
<reference evidence="6" key="2">
    <citation type="submission" date="2019-08" db="EMBL/GenBank/DDBJ databases">
        <title>Investigation of anaerobic lignin degradation for improved lignocellulosic biofuels.</title>
        <authorList>
            <person name="Deangelis K.PhD."/>
        </authorList>
    </citation>
    <scope>NUCLEOTIDE SEQUENCE [LARGE SCALE GENOMIC DNA]</scope>
    <source>
        <strain evidence="6">128R</strain>
    </source>
</reference>
<dbReference type="PANTHER" id="PTHR30108:SF17">
    <property type="entry name" value="FERULIC ACID DECARBOXYLASE 1"/>
    <property type="match status" value="1"/>
</dbReference>
<dbReference type="FunFam" id="3.40.1670.10:FF:000003">
    <property type="entry name" value="Phenolic acid decarboxylase"/>
    <property type="match status" value="1"/>
</dbReference>
<dbReference type="OrthoDB" id="9809841at2"/>
<name>A0A559T314_SERFO</name>
<dbReference type="Pfam" id="PF20696">
    <property type="entry name" value="UbiD_C"/>
    <property type="match status" value="1"/>
</dbReference>
<evidence type="ECO:0000259" key="3">
    <source>
        <dbReference type="Pfam" id="PF01977"/>
    </source>
</evidence>
<keyword evidence="2" id="KW-0210">Decarboxylase</keyword>
<dbReference type="AlphaFoldDB" id="A0A559T314"/>
<dbReference type="EMBL" id="VISQ01000001">
    <property type="protein sequence ID" value="TVZ68999.1"/>
    <property type="molecule type" value="Genomic_DNA"/>
</dbReference>
<gene>
    <name evidence="6" type="ORF">FHU10_1463</name>
</gene>
<evidence type="ECO:0000256" key="2">
    <source>
        <dbReference type="ARBA" id="ARBA00022793"/>
    </source>
</evidence>
<dbReference type="SUPFAM" id="SSF143968">
    <property type="entry name" value="UbiD C-terminal domain-like"/>
    <property type="match status" value="1"/>
</dbReference>
<evidence type="ECO:0000259" key="4">
    <source>
        <dbReference type="Pfam" id="PF20695"/>
    </source>
</evidence>
<feature type="domain" description="3-octaprenyl-4-hydroxybenzoate carboxy-lyase-like C-terminal" evidence="5">
    <location>
        <begin position="314"/>
        <end position="437"/>
    </location>
</feature>
<keyword evidence="2" id="KW-0456">Lyase</keyword>